<comment type="caution">
    <text evidence="1">The sequence shown here is derived from an EMBL/GenBank/DDBJ whole genome shotgun (WGS) entry which is preliminary data.</text>
</comment>
<dbReference type="EMBL" id="QXGA01000087">
    <property type="protein sequence ID" value="KAE9152920.1"/>
    <property type="molecule type" value="Genomic_DNA"/>
</dbReference>
<sequence length="132" mass="13656">MEIHRRSAPLASLALPSPPSLAVVRSVPHRLRDRGGCTTNSRTYWPAAFRRRQRRISTTFLLDCSLPSAPATAHLALCAGRGAAAAWTGAVAAPTTVPGATSFVSSWSALSYSSCVSMSSVVASVVSPGSGS</sequence>
<dbReference type="AlphaFoldDB" id="A0A6A3UMY3"/>
<name>A0A6A3UMY3_9STRA</name>
<organism evidence="1 2">
    <name type="scientific">Phytophthora fragariae</name>
    <dbReference type="NCBI Taxonomy" id="53985"/>
    <lineage>
        <taxon>Eukaryota</taxon>
        <taxon>Sar</taxon>
        <taxon>Stramenopiles</taxon>
        <taxon>Oomycota</taxon>
        <taxon>Peronosporomycetes</taxon>
        <taxon>Peronosporales</taxon>
        <taxon>Peronosporaceae</taxon>
        <taxon>Phytophthora</taxon>
    </lineage>
</organism>
<proteinExistence type="predicted"/>
<reference evidence="1 2" key="1">
    <citation type="submission" date="2018-08" db="EMBL/GenBank/DDBJ databases">
        <title>Genomic investigation of the strawberry pathogen Phytophthora fragariae indicates pathogenicity is determined by transcriptional variation in three key races.</title>
        <authorList>
            <person name="Adams T.M."/>
            <person name="Armitage A.D."/>
            <person name="Sobczyk M.K."/>
            <person name="Bates H.J."/>
            <person name="Dunwell J.M."/>
            <person name="Nellist C.F."/>
            <person name="Harrison R.J."/>
        </authorList>
    </citation>
    <scope>NUCLEOTIDE SEQUENCE [LARGE SCALE GENOMIC DNA]</scope>
    <source>
        <strain evidence="1 2">NOV-5</strain>
    </source>
</reference>
<dbReference type="Proteomes" id="UP000440732">
    <property type="component" value="Unassembled WGS sequence"/>
</dbReference>
<gene>
    <name evidence="1" type="ORF">PF006_g2888</name>
</gene>
<protein>
    <submittedName>
        <fullName evidence="1">Uncharacterized protein</fullName>
    </submittedName>
</protein>
<evidence type="ECO:0000313" key="2">
    <source>
        <dbReference type="Proteomes" id="UP000440732"/>
    </source>
</evidence>
<accession>A0A6A3UMY3</accession>
<evidence type="ECO:0000313" key="1">
    <source>
        <dbReference type="EMBL" id="KAE9152920.1"/>
    </source>
</evidence>